<accession>A0ABP1S6C8</accession>
<comment type="caution">
    <text evidence="2">The sequence shown here is derived from an EMBL/GenBank/DDBJ whole genome shotgun (WGS) entry which is preliminary data.</text>
</comment>
<evidence type="ECO:0000313" key="3">
    <source>
        <dbReference type="Proteomes" id="UP001642540"/>
    </source>
</evidence>
<feature type="region of interest" description="Disordered" evidence="1">
    <location>
        <begin position="19"/>
        <end position="146"/>
    </location>
</feature>
<organism evidence="2 3">
    <name type="scientific">Orchesella dallaii</name>
    <dbReference type="NCBI Taxonomy" id="48710"/>
    <lineage>
        <taxon>Eukaryota</taxon>
        <taxon>Metazoa</taxon>
        <taxon>Ecdysozoa</taxon>
        <taxon>Arthropoda</taxon>
        <taxon>Hexapoda</taxon>
        <taxon>Collembola</taxon>
        <taxon>Entomobryomorpha</taxon>
        <taxon>Entomobryoidea</taxon>
        <taxon>Orchesellidae</taxon>
        <taxon>Orchesellinae</taxon>
        <taxon>Orchesella</taxon>
    </lineage>
</organism>
<keyword evidence="3" id="KW-1185">Reference proteome</keyword>
<name>A0ABP1S6C8_9HEXA</name>
<dbReference type="Proteomes" id="UP001642540">
    <property type="component" value="Unassembled WGS sequence"/>
</dbReference>
<gene>
    <name evidence="2" type="ORF">ODALV1_LOCUS30280</name>
</gene>
<protein>
    <submittedName>
        <fullName evidence="2">Uncharacterized protein</fullName>
    </submittedName>
</protein>
<evidence type="ECO:0000313" key="2">
    <source>
        <dbReference type="EMBL" id="CAL8144726.1"/>
    </source>
</evidence>
<feature type="compositionally biased region" description="Polar residues" evidence="1">
    <location>
        <begin position="19"/>
        <end position="30"/>
    </location>
</feature>
<proteinExistence type="predicted"/>
<evidence type="ECO:0000256" key="1">
    <source>
        <dbReference type="SAM" id="MobiDB-lite"/>
    </source>
</evidence>
<dbReference type="EMBL" id="CAXLJM020000161">
    <property type="protein sequence ID" value="CAL8144726.1"/>
    <property type="molecule type" value="Genomic_DNA"/>
</dbReference>
<feature type="compositionally biased region" description="Basic residues" evidence="1">
    <location>
        <begin position="53"/>
        <end position="73"/>
    </location>
</feature>
<sequence length="193" mass="20377">MPPPPTPVANVKACVTVETSDTATTPSTGVVQAPGEKLDNLAAPGEPMEGGEKKKKKKKKKNKKGNRAGKLHRAVLAGKVPPFWKTVPRSTGKGNMAGGSPVVAGPSGIKVGYPTAQGTPPGSKRKMEDRSPQPHISPNLKRKSEIGDSYKDRLIVTRVMISQKETPDVKLDNSHRELIMGELEGFGGGPNSG</sequence>
<reference evidence="2 3" key="1">
    <citation type="submission" date="2024-08" db="EMBL/GenBank/DDBJ databases">
        <authorList>
            <person name="Cucini C."/>
            <person name="Frati F."/>
        </authorList>
    </citation>
    <scope>NUCLEOTIDE SEQUENCE [LARGE SCALE GENOMIC DNA]</scope>
</reference>